<organism evidence="1 2">
    <name type="scientific">Polyporus arcularius HHB13444</name>
    <dbReference type="NCBI Taxonomy" id="1314778"/>
    <lineage>
        <taxon>Eukaryota</taxon>
        <taxon>Fungi</taxon>
        <taxon>Dikarya</taxon>
        <taxon>Basidiomycota</taxon>
        <taxon>Agaricomycotina</taxon>
        <taxon>Agaricomycetes</taxon>
        <taxon>Polyporales</taxon>
        <taxon>Polyporaceae</taxon>
        <taxon>Polyporus</taxon>
    </lineage>
</organism>
<accession>A0A5C3PRB6</accession>
<dbReference type="InParanoid" id="A0A5C3PRB6"/>
<keyword evidence="2" id="KW-1185">Reference proteome</keyword>
<dbReference type="Proteomes" id="UP000308197">
    <property type="component" value="Unassembled WGS sequence"/>
</dbReference>
<reference evidence="1 2" key="1">
    <citation type="journal article" date="2019" name="Nat. Ecol. Evol.">
        <title>Megaphylogeny resolves global patterns of mushroom evolution.</title>
        <authorList>
            <person name="Varga T."/>
            <person name="Krizsan K."/>
            <person name="Foldi C."/>
            <person name="Dima B."/>
            <person name="Sanchez-Garcia M."/>
            <person name="Sanchez-Ramirez S."/>
            <person name="Szollosi G.J."/>
            <person name="Szarkandi J.G."/>
            <person name="Papp V."/>
            <person name="Albert L."/>
            <person name="Andreopoulos W."/>
            <person name="Angelini C."/>
            <person name="Antonin V."/>
            <person name="Barry K.W."/>
            <person name="Bougher N.L."/>
            <person name="Buchanan P."/>
            <person name="Buyck B."/>
            <person name="Bense V."/>
            <person name="Catcheside P."/>
            <person name="Chovatia M."/>
            <person name="Cooper J."/>
            <person name="Damon W."/>
            <person name="Desjardin D."/>
            <person name="Finy P."/>
            <person name="Geml J."/>
            <person name="Haridas S."/>
            <person name="Hughes K."/>
            <person name="Justo A."/>
            <person name="Karasinski D."/>
            <person name="Kautmanova I."/>
            <person name="Kiss B."/>
            <person name="Kocsube S."/>
            <person name="Kotiranta H."/>
            <person name="LaButti K.M."/>
            <person name="Lechner B.E."/>
            <person name="Liimatainen K."/>
            <person name="Lipzen A."/>
            <person name="Lukacs Z."/>
            <person name="Mihaltcheva S."/>
            <person name="Morgado L.N."/>
            <person name="Niskanen T."/>
            <person name="Noordeloos M.E."/>
            <person name="Ohm R.A."/>
            <person name="Ortiz-Santana B."/>
            <person name="Ovrebo C."/>
            <person name="Racz N."/>
            <person name="Riley R."/>
            <person name="Savchenko A."/>
            <person name="Shiryaev A."/>
            <person name="Soop K."/>
            <person name="Spirin V."/>
            <person name="Szebenyi C."/>
            <person name="Tomsovsky M."/>
            <person name="Tulloss R.E."/>
            <person name="Uehling J."/>
            <person name="Grigoriev I.V."/>
            <person name="Vagvolgyi C."/>
            <person name="Papp T."/>
            <person name="Martin F.M."/>
            <person name="Miettinen O."/>
            <person name="Hibbett D.S."/>
            <person name="Nagy L.G."/>
        </authorList>
    </citation>
    <scope>NUCLEOTIDE SEQUENCE [LARGE SCALE GENOMIC DNA]</scope>
    <source>
        <strain evidence="1 2">HHB13444</strain>
    </source>
</reference>
<evidence type="ECO:0000313" key="2">
    <source>
        <dbReference type="Proteomes" id="UP000308197"/>
    </source>
</evidence>
<gene>
    <name evidence="1" type="ORF">K466DRAFT_270556</name>
</gene>
<dbReference type="AlphaFoldDB" id="A0A5C3PRB6"/>
<sequence length="131" mass="15468">MFPGPGRTSSHQISPYRGALQCVRSSWPWQFFHRTEPSVHHPERKCRDPSPPTHWLAASGVVFAFGRWQLRLRLVPRVRRRRLRSVKILLQHMRRDTFASVALDQLIGTWALGRRYLRLIIRRSDINPRPV</sequence>
<name>A0A5C3PRB6_9APHY</name>
<proteinExistence type="predicted"/>
<protein>
    <submittedName>
        <fullName evidence="1">Uncharacterized protein</fullName>
    </submittedName>
</protein>
<dbReference type="EMBL" id="ML211007">
    <property type="protein sequence ID" value="TFK92022.1"/>
    <property type="molecule type" value="Genomic_DNA"/>
</dbReference>
<evidence type="ECO:0000313" key="1">
    <source>
        <dbReference type="EMBL" id="TFK92022.1"/>
    </source>
</evidence>